<protein>
    <submittedName>
        <fullName evidence="2">Putative secreted protein</fullName>
    </submittedName>
</protein>
<feature type="chain" id="PRO_5014908573" evidence="1">
    <location>
        <begin position="17"/>
        <end position="115"/>
    </location>
</feature>
<organism evidence="2">
    <name type="scientific">Anopheles darlingi</name>
    <name type="common">Mosquito</name>
    <dbReference type="NCBI Taxonomy" id="43151"/>
    <lineage>
        <taxon>Eukaryota</taxon>
        <taxon>Metazoa</taxon>
        <taxon>Ecdysozoa</taxon>
        <taxon>Arthropoda</taxon>
        <taxon>Hexapoda</taxon>
        <taxon>Insecta</taxon>
        <taxon>Pterygota</taxon>
        <taxon>Neoptera</taxon>
        <taxon>Endopterygota</taxon>
        <taxon>Diptera</taxon>
        <taxon>Nematocera</taxon>
        <taxon>Culicoidea</taxon>
        <taxon>Culicidae</taxon>
        <taxon>Anophelinae</taxon>
        <taxon>Anopheles</taxon>
    </lineage>
</organism>
<accession>A0A2M4DAE1</accession>
<evidence type="ECO:0000313" key="2">
    <source>
        <dbReference type="EMBL" id="MBW74018.1"/>
    </source>
</evidence>
<reference evidence="2" key="1">
    <citation type="submission" date="2018-01" db="EMBL/GenBank/DDBJ databases">
        <title>An insight into the sialome of Amazonian anophelines.</title>
        <authorList>
            <person name="Ribeiro J.M."/>
            <person name="Scarpassa V."/>
            <person name="Calvo E."/>
        </authorList>
    </citation>
    <scope>NUCLEOTIDE SEQUENCE</scope>
</reference>
<feature type="signal peptide" evidence="1">
    <location>
        <begin position="1"/>
        <end position="16"/>
    </location>
</feature>
<evidence type="ECO:0000256" key="1">
    <source>
        <dbReference type="SAM" id="SignalP"/>
    </source>
</evidence>
<proteinExistence type="predicted"/>
<keyword evidence="1" id="KW-0732">Signal</keyword>
<dbReference type="AlphaFoldDB" id="A0A2M4DAE1"/>
<dbReference type="EMBL" id="GGFL01009840">
    <property type="protein sequence ID" value="MBW74018.1"/>
    <property type="molecule type" value="Transcribed_RNA"/>
</dbReference>
<sequence>MAAMRIVSLFCFLLRAETPSPVPNCRSDRRWHRKRNYTRALCKRFAGKGYNPHRAPGSTRTVAYRVQLAVVERMDLASRNCPQLAQSACPRTAASFRGNQHFHSPHIAHIGTRSM</sequence>
<name>A0A2M4DAE1_ANODA</name>